<dbReference type="EMBL" id="JABWDU010000007">
    <property type="protein sequence ID" value="NVD41823.1"/>
    <property type="molecule type" value="Genomic_DNA"/>
</dbReference>
<comment type="caution">
    <text evidence="1">The sequence shown here is derived from an EMBL/GenBank/DDBJ whole genome shotgun (WGS) entry which is preliminary data.</text>
</comment>
<evidence type="ECO:0000313" key="1">
    <source>
        <dbReference type="EMBL" id="NVD41823.1"/>
    </source>
</evidence>
<evidence type="ECO:0000313" key="2">
    <source>
        <dbReference type="Proteomes" id="UP000520198"/>
    </source>
</evidence>
<reference evidence="1 2" key="1">
    <citation type="submission" date="2020-06" db="EMBL/GenBank/DDBJ databases">
        <authorList>
            <person name="Grouzdev D.S."/>
        </authorList>
    </citation>
    <scope>NUCLEOTIDE SEQUENCE [LARGE SCALE GENOMIC DNA]</scope>
    <source>
        <strain evidence="1 2">HO-A22</strain>
    </source>
</reference>
<sequence length="67" mass="7418">MNKTAASRQEIIEPDAFKKTEAVFPELIRQKAIPLESEEADALAAQLIGLYQSGIQDADALKHVMTY</sequence>
<proteinExistence type="predicted"/>
<name>A0A7Y6UQM3_9HYPH</name>
<protein>
    <submittedName>
        <fullName evidence="1">Uncharacterized protein</fullName>
    </submittedName>
</protein>
<dbReference type="AlphaFoldDB" id="A0A7Y6UQM3"/>
<accession>A0A7Y6UQM3</accession>
<keyword evidence="2" id="KW-1185">Reference proteome</keyword>
<dbReference type="RefSeq" id="WP_176355138.1">
    <property type="nucleotide sequence ID" value="NZ_JABWDU010000007.1"/>
</dbReference>
<dbReference type="Proteomes" id="UP000520198">
    <property type="component" value="Unassembled WGS sequence"/>
</dbReference>
<organism evidence="1 2">
    <name type="scientific">Ensifer oleiphilus</name>
    <dbReference type="NCBI Taxonomy" id="2742698"/>
    <lineage>
        <taxon>Bacteria</taxon>
        <taxon>Pseudomonadati</taxon>
        <taxon>Pseudomonadota</taxon>
        <taxon>Alphaproteobacteria</taxon>
        <taxon>Hyphomicrobiales</taxon>
        <taxon>Rhizobiaceae</taxon>
        <taxon>Sinorhizobium/Ensifer group</taxon>
        <taxon>Ensifer</taxon>
    </lineage>
</organism>
<gene>
    <name evidence="1" type="ORF">HT585_23425</name>
</gene>